<reference evidence="1" key="1">
    <citation type="submission" date="2018-05" db="EMBL/GenBank/DDBJ databases">
        <authorList>
            <person name="Lanie J.A."/>
            <person name="Ng W.-L."/>
            <person name="Kazmierczak K.M."/>
            <person name="Andrzejewski T.M."/>
            <person name="Davidsen T.M."/>
            <person name="Wayne K.J."/>
            <person name="Tettelin H."/>
            <person name="Glass J.I."/>
            <person name="Rusch D."/>
            <person name="Podicherti R."/>
            <person name="Tsui H.-C.T."/>
            <person name="Winkler M.E."/>
        </authorList>
    </citation>
    <scope>NUCLEOTIDE SEQUENCE</scope>
</reference>
<protein>
    <submittedName>
        <fullName evidence="1">Uncharacterized protein</fullName>
    </submittedName>
</protein>
<sequence>MVGLTFDWDGVGLEDKKVQHALDSLTYEFGQGNVWYRISSSGTGLHIIIGTIQLDPKTLKRFIRPTPMNA</sequence>
<accession>A0A382TB09</accession>
<organism evidence="1">
    <name type="scientific">marine metagenome</name>
    <dbReference type="NCBI Taxonomy" id="408172"/>
    <lineage>
        <taxon>unclassified sequences</taxon>
        <taxon>metagenomes</taxon>
        <taxon>ecological metagenomes</taxon>
    </lineage>
</organism>
<evidence type="ECO:0000313" key="1">
    <source>
        <dbReference type="EMBL" id="SVD19309.1"/>
    </source>
</evidence>
<gene>
    <name evidence="1" type="ORF">METZ01_LOCUS372163</name>
</gene>
<proteinExistence type="predicted"/>
<dbReference type="EMBL" id="UINC01135270">
    <property type="protein sequence ID" value="SVD19309.1"/>
    <property type="molecule type" value="Genomic_DNA"/>
</dbReference>
<dbReference type="AlphaFoldDB" id="A0A382TB09"/>
<name>A0A382TB09_9ZZZZ</name>
<feature type="non-terminal residue" evidence="1">
    <location>
        <position position="70"/>
    </location>
</feature>